<protein>
    <submittedName>
        <fullName evidence="1">Uncharacterized protein</fullName>
    </submittedName>
</protein>
<sequence length="61" mass="6906">MPRNAQRIRADGLDYSYLLLHLSGSASWRFGRQLIDAMPLQPVLHGAAPMTFSDWFVNGCR</sequence>
<proteinExistence type="predicted"/>
<dbReference type="Proteomes" id="UP000061665">
    <property type="component" value="Unassembled WGS sequence"/>
</dbReference>
<name>A0AB73FZ33_9BURK</name>
<dbReference type="RefSeq" id="WP_059725154.1">
    <property type="nucleotide sequence ID" value="NZ_LOZE01000085.1"/>
</dbReference>
<comment type="caution">
    <text evidence="1">The sequence shown here is derived from an EMBL/GenBank/DDBJ whole genome shotgun (WGS) entry which is preliminary data.</text>
</comment>
<dbReference type="EMBL" id="LOZE01000085">
    <property type="protein sequence ID" value="KVM28550.1"/>
    <property type="molecule type" value="Genomic_DNA"/>
</dbReference>
<accession>A0AB73FZ33</accession>
<dbReference type="AlphaFoldDB" id="A0AB73FZ33"/>
<evidence type="ECO:0000313" key="2">
    <source>
        <dbReference type="Proteomes" id="UP000061665"/>
    </source>
</evidence>
<evidence type="ECO:0000313" key="1">
    <source>
        <dbReference type="EMBL" id="KVM28550.1"/>
    </source>
</evidence>
<organism evidence="1 2">
    <name type="scientific">Burkholderia ubonensis</name>
    <dbReference type="NCBI Taxonomy" id="101571"/>
    <lineage>
        <taxon>Bacteria</taxon>
        <taxon>Pseudomonadati</taxon>
        <taxon>Pseudomonadota</taxon>
        <taxon>Betaproteobacteria</taxon>
        <taxon>Burkholderiales</taxon>
        <taxon>Burkholderiaceae</taxon>
        <taxon>Burkholderia</taxon>
        <taxon>Burkholderia cepacia complex</taxon>
    </lineage>
</organism>
<gene>
    <name evidence="1" type="ORF">WJ53_09455</name>
</gene>
<reference evidence="1 2" key="1">
    <citation type="submission" date="2015-11" db="EMBL/GenBank/DDBJ databases">
        <title>Expanding the genomic diversity of Burkholderia species for the development of highly accurate diagnostics.</title>
        <authorList>
            <person name="Sahl J."/>
            <person name="Keim P."/>
            <person name="Wagner D."/>
        </authorList>
    </citation>
    <scope>NUCLEOTIDE SEQUENCE [LARGE SCALE GENOMIC DNA]</scope>
    <source>
        <strain evidence="1 2">MSMB2058</strain>
    </source>
</reference>